<protein>
    <submittedName>
        <fullName evidence="1">Uncharacterized protein</fullName>
    </submittedName>
</protein>
<dbReference type="Proteomes" id="UP000518752">
    <property type="component" value="Unassembled WGS sequence"/>
</dbReference>
<sequence>MPQRLAMLKKQQTAWLENVEEYMFNVKPSAPTLILQSRLSPLPAERTIVSPEATPRVLLVKPSDPQVTPIDPLQHHPVYHTATVKSNTRITAQALQAGSKIYAPGDVVAIHPIANADEVESFLSSKLCRRSAGNQA</sequence>
<dbReference type="EMBL" id="JAACJN010000046">
    <property type="protein sequence ID" value="KAF5383909.1"/>
    <property type="molecule type" value="Genomic_DNA"/>
</dbReference>
<comment type="caution">
    <text evidence="1">The sequence shown here is derived from an EMBL/GenBank/DDBJ whole genome shotgun (WGS) entry which is preliminary data.</text>
</comment>
<keyword evidence="2" id="KW-1185">Reference proteome</keyword>
<reference evidence="1 2" key="1">
    <citation type="journal article" date="2020" name="ISME J.">
        <title>Uncovering the hidden diversity of litter-decomposition mechanisms in mushroom-forming fungi.</title>
        <authorList>
            <person name="Floudas D."/>
            <person name="Bentzer J."/>
            <person name="Ahren D."/>
            <person name="Johansson T."/>
            <person name="Persson P."/>
            <person name="Tunlid A."/>
        </authorList>
    </citation>
    <scope>NUCLEOTIDE SEQUENCE [LARGE SCALE GENOMIC DNA]</scope>
    <source>
        <strain evidence="1 2">CBS 406.79</strain>
    </source>
</reference>
<organism evidence="1 2">
    <name type="scientific">Collybiopsis confluens</name>
    <dbReference type="NCBI Taxonomy" id="2823264"/>
    <lineage>
        <taxon>Eukaryota</taxon>
        <taxon>Fungi</taxon>
        <taxon>Dikarya</taxon>
        <taxon>Basidiomycota</taxon>
        <taxon>Agaricomycotina</taxon>
        <taxon>Agaricomycetes</taxon>
        <taxon>Agaricomycetidae</taxon>
        <taxon>Agaricales</taxon>
        <taxon>Marasmiineae</taxon>
        <taxon>Omphalotaceae</taxon>
        <taxon>Collybiopsis</taxon>
    </lineage>
</organism>
<gene>
    <name evidence="1" type="ORF">D9757_007348</name>
</gene>
<dbReference type="AlphaFoldDB" id="A0A8H5HIG3"/>
<proteinExistence type="predicted"/>
<name>A0A8H5HIG3_9AGAR</name>
<evidence type="ECO:0000313" key="2">
    <source>
        <dbReference type="Proteomes" id="UP000518752"/>
    </source>
</evidence>
<dbReference type="OrthoDB" id="1856718at2759"/>
<evidence type="ECO:0000313" key="1">
    <source>
        <dbReference type="EMBL" id="KAF5383909.1"/>
    </source>
</evidence>
<accession>A0A8H5HIG3</accession>